<gene>
    <name evidence="1" type="ORF">PFISCL1PPCAC_5115</name>
</gene>
<organism evidence="1 2">
    <name type="scientific">Pristionchus fissidentatus</name>
    <dbReference type="NCBI Taxonomy" id="1538716"/>
    <lineage>
        <taxon>Eukaryota</taxon>
        <taxon>Metazoa</taxon>
        <taxon>Ecdysozoa</taxon>
        <taxon>Nematoda</taxon>
        <taxon>Chromadorea</taxon>
        <taxon>Rhabditida</taxon>
        <taxon>Rhabditina</taxon>
        <taxon>Diplogasteromorpha</taxon>
        <taxon>Diplogasteroidea</taxon>
        <taxon>Neodiplogasteridae</taxon>
        <taxon>Pristionchus</taxon>
    </lineage>
</organism>
<evidence type="ECO:0000313" key="2">
    <source>
        <dbReference type="Proteomes" id="UP001432322"/>
    </source>
</evidence>
<dbReference type="AlphaFoldDB" id="A0AAV5V3Y7"/>
<evidence type="ECO:0000313" key="1">
    <source>
        <dbReference type="EMBL" id="GMT13818.1"/>
    </source>
</evidence>
<dbReference type="Proteomes" id="UP001432322">
    <property type="component" value="Unassembled WGS sequence"/>
</dbReference>
<accession>A0AAV5V3Y7</accession>
<keyword evidence="2" id="KW-1185">Reference proteome</keyword>
<protein>
    <submittedName>
        <fullName evidence="1">Uncharacterized protein</fullName>
    </submittedName>
</protein>
<comment type="caution">
    <text evidence="1">The sequence shown here is derived from an EMBL/GenBank/DDBJ whole genome shotgun (WGS) entry which is preliminary data.</text>
</comment>
<reference evidence="1" key="1">
    <citation type="submission" date="2023-10" db="EMBL/GenBank/DDBJ databases">
        <title>Genome assembly of Pristionchus species.</title>
        <authorList>
            <person name="Yoshida K."/>
            <person name="Sommer R.J."/>
        </authorList>
    </citation>
    <scope>NUCLEOTIDE SEQUENCE</scope>
    <source>
        <strain evidence="1">RS5133</strain>
    </source>
</reference>
<sequence length="112" mass="12321">SLRLVLDLESKRSLPVQSGSNSLYTQGRAVLCPFASGLFHSISLVFPSGRSKIVPSLSSSSIDAPPIDQWLDLGWTLDPEWTKYQGYGTSDIVVLINAMITFFPFFPRVTPS</sequence>
<feature type="non-terminal residue" evidence="1">
    <location>
        <position position="1"/>
    </location>
</feature>
<proteinExistence type="predicted"/>
<name>A0AAV5V3Y7_9BILA</name>
<dbReference type="EMBL" id="BTSY01000002">
    <property type="protein sequence ID" value="GMT13818.1"/>
    <property type="molecule type" value="Genomic_DNA"/>
</dbReference>